<feature type="domain" description="Thioredoxin" evidence="3">
    <location>
        <begin position="62"/>
        <end position="198"/>
    </location>
</feature>
<dbReference type="RefSeq" id="WP_205120962.1">
    <property type="nucleotide sequence ID" value="NZ_JAFBCM010000001.1"/>
</dbReference>
<feature type="signal peptide" evidence="2">
    <location>
        <begin position="1"/>
        <end position="28"/>
    </location>
</feature>
<evidence type="ECO:0000259" key="3">
    <source>
        <dbReference type="PROSITE" id="PS51352"/>
    </source>
</evidence>
<organism evidence="4 5">
    <name type="scientific">Tenggerimyces flavus</name>
    <dbReference type="NCBI Taxonomy" id="1708749"/>
    <lineage>
        <taxon>Bacteria</taxon>
        <taxon>Bacillati</taxon>
        <taxon>Actinomycetota</taxon>
        <taxon>Actinomycetes</taxon>
        <taxon>Propionibacteriales</taxon>
        <taxon>Nocardioidaceae</taxon>
        <taxon>Tenggerimyces</taxon>
    </lineage>
</organism>
<dbReference type="SUPFAM" id="SSF52833">
    <property type="entry name" value="Thioredoxin-like"/>
    <property type="match status" value="1"/>
</dbReference>
<feature type="compositionally biased region" description="Low complexity" evidence="1">
    <location>
        <begin position="23"/>
        <end position="43"/>
    </location>
</feature>
<evidence type="ECO:0000256" key="2">
    <source>
        <dbReference type="SAM" id="SignalP"/>
    </source>
</evidence>
<dbReference type="PANTHER" id="PTHR42852">
    <property type="entry name" value="THIOL:DISULFIDE INTERCHANGE PROTEIN DSBE"/>
    <property type="match status" value="1"/>
</dbReference>
<dbReference type="EMBL" id="JBHRZH010000021">
    <property type="protein sequence ID" value="MFC3763840.1"/>
    <property type="molecule type" value="Genomic_DNA"/>
</dbReference>
<sequence length="199" mass="20886">MRRGMGAAAVAALLGVAGCGAATGTPQAAPSEAATTTRAATTTPKVPTNAASPTPAEKMKVVVTVPAALKFTGTTLDGEAYDGAKLAGKPTALWFWAPWCHICRDEAPTVKELASKHSKAVNLLGVGGLGEEDAMREFVDDGEVGAVTHLADEKGEIWKRFDVTSQASWVLLDKNGNEVFRGRLDHDELEDRVAELAKS</sequence>
<keyword evidence="2" id="KW-0732">Signal</keyword>
<evidence type="ECO:0000256" key="1">
    <source>
        <dbReference type="SAM" id="MobiDB-lite"/>
    </source>
</evidence>
<dbReference type="Proteomes" id="UP001595699">
    <property type="component" value="Unassembled WGS sequence"/>
</dbReference>
<dbReference type="PROSITE" id="PS51352">
    <property type="entry name" value="THIOREDOXIN_2"/>
    <property type="match status" value="1"/>
</dbReference>
<dbReference type="InterPro" id="IPR036249">
    <property type="entry name" value="Thioredoxin-like_sf"/>
</dbReference>
<dbReference type="InterPro" id="IPR013740">
    <property type="entry name" value="Redoxin"/>
</dbReference>
<accession>A0ABV7YIC1</accession>
<evidence type="ECO:0000313" key="5">
    <source>
        <dbReference type="Proteomes" id="UP001595699"/>
    </source>
</evidence>
<dbReference type="InterPro" id="IPR050553">
    <property type="entry name" value="Thioredoxin_ResA/DsbE_sf"/>
</dbReference>
<dbReference type="PANTHER" id="PTHR42852:SF17">
    <property type="entry name" value="THIOREDOXIN-LIKE PROTEIN HI_1115"/>
    <property type="match status" value="1"/>
</dbReference>
<feature type="chain" id="PRO_5046791475" evidence="2">
    <location>
        <begin position="29"/>
        <end position="199"/>
    </location>
</feature>
<feature type="region of interest" description="Disordered" evidence="1">
    <location>
        <begin position="23"/>
        <end position="54"/>
    </location>
</feature>
<evidence type="ECO:0000313" key="4">
    <source>
        <dbReference type="EMBL" id="MFC3763840.1"/>
    </source>
</evidence>
<keyword evidence="5" id="KW-1185">Reference proteome</keyword>
<name>A0ABV7YIC1_9ACTN</name>
<dbReference type="InterPro" id="IPR013766">
    <property type="entry name" value="Thioredoxin_domain"/>
</dbReference>
<protein>
    <submittedName>
        <fullName evidence="4">TlpA family protein disulfide reductase</fullName>
    </submittedName>
</protein>
<gene>
    <name evidence="4" type="ORF">ACFOUW_23580</name>
</gene>
<dbReference type="PROSITE" id="PS51257">
    <property type="entry name" value="PROKAR_LIPOPROTEIN"/>
    <property type="match status" value="1"/>
</dbReference>
<dbReference type="Gene3D" id="3.40.30.10">
    <property type="entry name" value="Glutaredoxin"/>
    <property type="match status" value="1"/>
</dbReference>
<proteinExistence type="predicted"/>
<reference evidence="5" key="1">
    <citation type="journal article" date="2019" name="Int. J. Syst. Evol. Microbiol.">
        <title>The Global Catalogue of Microorganisms (GCM) 10K type strain sequencing project: providing services to taxonomists for standard genome sequencing and annotation.</title>
        <authorList>
            <consortium name="The Broad Institute Genomics Platform"/>
            <consortium name="The Broad Institute Genome Sequencing Center for Infectious Disease"/>
            <person name="Wu L."/>
            <person name="Ma J."/>
        </authorList>
    </citation>
    <scope>NUCLEOTIDE SEQUENCE [LARGE SCALE GENOMIC DNA]</scope>
    <source>
        <strain evidence="5">CGMCC 4.7241</strain>
    </source>
</reference>
<comment type="caution">
    <text evidence="4">The sequence shown here is derived from an EMBL/GenBank/DDBJ whole genome shotgun (WGS) entry which is preliminary data.</text>
</comment>
<dbReference type="Pfam" id="PF08534">
    <property type="entry name" value="Redoxin"/>
    <property type="match status" value="1"/>
</dbReference>